<evidence type="ECO:0008006" key="4">
    <source>
        <dbReference type="Google" id="ProtNLM"/>
    </source>
</evidence>
<dbReference type="RefSeq" id="WP_141610941.1">
    <property type="nucleotide sequence ID" value="NZ_VIGC02000019.1"/>
</dbReference>
<keyword evidence="1" id="KW-0472">Membrane</keyword>
<evidence type="ECO:0000313" key="3">
    <source>
        <dbReference type="Proteomes" id="UP000317371"/>
    </source>
</evidence>
<gene>
    <name evidence="2" type="ORF">FKZ61_14915</name>
</gene>
<evidence type="ECO:0000313" key="2">
    <source>
        <dbReference type="EMBL" id="TQE94899.1"/>
    </source>
</evidence>
<feature type="transmembrane region" description="Helical" evidence="1">
    <location>
        <begin position="52"/>
        <end position="69"/>
    </location>
</feature>
<reference evidence="2 3" key="1">
    <citation type="submission" date="2019-06" db="EMBL/GenBank/DDBJ databases">
        <title>Genome sequence of Litorilinea aerophila BAA-2444.</title>
        <authorList>
            <person name="Maclea K.S."/>
            <person name="Maurais E.G."/>
            <person name="Iannazzi L.C."/>
        </authorList>
    </citation>
    <scope>NUCLEOTIDE SEQUENCE [LARGE SCALE GENOMIC DNA]</scope>
    <source>
        <strain evidence="2 3">ATCC BAA-2444</strain>
    </source>
</reference>
<name>A0A540VDR1_9CHLR</name>
<dbReference type="AlphaFoldDB" id="A0A540VDR1"/>
<organism evidence="2 3">
    <name type="scientific">Litorilinea aerophila</name>
    <dbReference type="NCBI Taxonomy" id="1204385"/>
    <lineage>
        <taxon>Bacteria</taxon>
        <taxon>Bacillati</taxon>
        <taxon>Chloroflexota</taxon>
        <taxon>Caldilineae</taxon>
        <taxon>Caldilineales</taxon>
        <taxon>Caldilineaceae</taxon>
        <taxon>Litorilinea</taxon>
    </lineage>
</organism>
<proteinExistence type="predicted"/>
<dbReference type="EMBL" id="VIGC01000019">
    <property type="protein sequence ID" value="TQE94899.1"/>
    <property type="molecule type" value="Genomic_DNA"/>
</dbReference>
<accession>A0A540VDR1</accession>
<comment type="caution">
    <text evidence="2">The sequence shown here is derived from an EMBL/GenBank/DDBJ whole genome shotgun (WGS) entry which is preliminary data.</text>
</comment>
<protein>
    <recommendedName>
        <fullName evidence="4">PH domain-containing protein</fullName>
    </recommendedName>
</protein>
<dbReference type="Proteomes" id="UP000317371">
    <property type="component" value="Unassembled WGS sequence"/>
</dbReference>
<keyword evidence="1" id="KW-1133">Transmembrane helix</keyword>
<evidence type="ECO:0000256" key="1">
    <source>
        <dbReference type="SAM" id="Phobius"/>
    </source>
</evidence>
<keyword evidence="1" id="KW-0812">Transmembrane</keyword>
<dbReference type="InParanoid" id="A0A540VDR1"/>
<sequence>MAEVAEATLASTAVSADTARDEEVVAEAETAAGEEAQPEASRDIVFYGTQRNMAMGVAMLVAGALAFSMGMTHVFFAEAIAWTFVLWGILLIYGDLLDIYETYRVTEDALVIYNPLRPWGLKKVWDWGHIHRLDIVVRRPDARYEDAMLQVYYTPEGELTLEREDRAYDPELARLIIERAGLQPADSGNPTDLTQLPVGRTGTYTWKK</sequence>
<dbReference type="OrthoDB" id="9856157at2"/>
<keyword evidence="3" id="KW-1185">Reference proteome</keyword>
<feature type="transmembrane region" description="Helical" evidence="1">
    <location>
        <begin position="75"/>
        <end position="94"/>
    </location>
</feature>